<dbReference type="InterPro" id="IPR042096">
    <property type="entry name" value="Dihydro-acid_dehy_C"/>
</dbReference>
<evidence type="ECO:0000256" key="3">
    <source>
        <dbReference type="ARBA" id="ARBA00023004"/>
    </source>
</evidence>
<evidence type="ECO:0000313" key="8">
    <source>
        <dbReference type="EMBL" id="NGZ86302.1"/>
    </source>
</evidence>
<proteinExistence type="inferred from homology"/>
<organism evidence="8 9">
    <name type="scientific">Duganella aceris</name>
    <dbReference type="NCBI Taxonomy" id="2703883"/>
    <lineage>
        <taxon>Bacteria</taxon>
        <taxon>Pseudomonadati</taxon>
        <taxon>Pseudomonadota</taxon>
        <taxon>Betaproteobacteria</taxon>
        <taxon>Burkholderiales</taxon>
        <taxon>Oxalobacteraceae</taxon>
        <taxon>Telluria group</taxon>
        <taxon>Duganella</taxon>
    </lineage>
</organism>
<dbReference type="InterPro" id="IPR037237">
    <property type="entry name" value="IlvD/EDD_N"/>
</dbReference>
<keyword evidence="3" id="KW-0408">Iron</keyword>
<keyword evidence="9" id="KW-1185">Reference proteome</keyword>
<reference evidence="9" key="2">
    <citation type="submission" date="2023-07" db="EMBL/GenBank/DDBJ databases">
        <title>Duganella aceri sp. nov., isolated from tree sap.</title>
        <authorList>
            <person name="Kim I.S."/>
        </authorList>
    </citation>
    <scope>NUCLEOTIDE SEQUENCE [LARGE SCALE GENOMIC DNA]</scope>
    <source>
        <strain evidence="9">SAP-35</strain>
    </source>
</reference>
<evidence type="ECO:0000313" key="9">
    <source>
        <dbReference type="Proteomes" id="UP000666369"/>
    </source>
</evidence>
<dbReference type="EMBL" id="JAADJT010000008">
    <property type="protein sequence ID" value="NGZ86302.1"/>
    <property type="molecule type" value="Genomic_DNA"/>
</dbReference>
<evidence type="ECO:0000259" key="6">
    <source>
        <dbReference type="Pfam" id="PF00920"/>
    </source>
</evidence>
<dbReference type="SUPFAM" id="SSF143975">
    <property type="entry name" value="IlvD/EDD N-terminal domain-like"/>
    <property type="match status" value="1"/>
</dbReference>
<dbReference type="NCBIfam" id="NF004784">
    <property type="entry name" value="PRK06131.1"/>
    <property type="match status" value="1"/>
</dbReference>
<feature type="domain" description="Dihydroxy-acid/6-phosphogluconate dehydratase N-terminal" evidence="6">
    <location>
        <begin position="44"/>
        <end position="357"/>
    </location>
</feature>
<dbReference type="SUPFAM" id="SSF52016">
    <property type="entry name" value="LeuD/IlvD-like"/>
    <property type="match status" value="1"/>
</dbReference>
<keyword evidence="4" id="KW-0411">Iron-sulfur</keyword>
<accession>A0ABX0FP94</accession>
<comment type="similarity">
    <text evidence="1">Belongs to the IlvD/Edd family.</text>
</comment>
<feature type="domain" description="Dihydroxy-acid/6-phosphogluconate dehydratase C-terminal" evidence="7">
    <location>
        <begin position="367"/>
        <end position="571"/>
    </location>
</feature>
<evidence type="ECO:0000259" key="7">
    <source>
        <dbReference type="Pfam" id="PF24877"/>
    </source>
</evidence>
<sequence>MTTQPRRFRSQDWFDNPDHIDMTALYLERFMNYGITPDELRSGRPIIGIAQSGSDISPCNRIHLELAKRVRDGIRDAGGIAMEFPLHPIFENCRRPTAAIDRNLAYMGLVEILHGYPIDAVVLTTGCDKTTPSQLMAAATVDIPAIVLSGGPMLDGWLDGELVGSGAAIWKGRRQLAAGAINEEKFLQIAAASAPSAGHCNTMGTASTMNAIAEALGMSLTGCSAIPAPYRERGQMAYETGKRIVEMAHQDLRPSAVLTREAFLDAIVVNAAIGGSTNAQQHIVAMARHAGVELHSSDWMEYGHKVPLLLNMQPSGKFLGERFHRAGGVPAIMWELEQQGKLRSNRMTVTGASMADNLKGKETNDREVIYPYAAPLKEDAGFFVLKGNLFDFAIMKTSVISPAFRARYLSKPGAENIFECRAVVFEGSGDYHDRINDPSLNIDEDSILVIRGAGPVGWPGSAEVVNMQPPDALIKRGITNLPTLGDGRQSGTSDSPSILNASPESAVGGGLAYIRTGDIIRVDLNAGSCDMLVGDEELAARKAEGIPAYPASQTPWQELYRSTVGQMETGACMELAVEYRGVGHTLARHNH</sequence>
<dbReference type="Proteomes" id="UP000666369">
    <property type="component" value="Unassembled WGS sequence"/>
</dbReference>
<dbReference type="InterPro" id="IPR000581">
    <property type="entry name" value="ILV_EDD_N"/>
</dbReference>
<dbReference type="InterPro" id="IPR052352">
    <property type="entry name" value="Sugar_Degrad_Dehydratases"/>
</dbReference>
<dbReference type="Pfam" id="PF00920">
    <property type="entry name" value="ILVD_EDD_N"/>
    <property type="match status" value="1"/>
</dbReference>
<keyword evidence="2" id="KW-0479">Metal-binding</keyword>
<dbReference type="InterPro" id="IPR056740">
    <property type="entry name" value="ILV_EDD_C"/>
</dbReference>
<evidence type="ECO:0000256" key="2">
    <source>
        <dbReference type="ARBA" id="ARBA00022723"/>
    </source>
</evidence>
<dbReference type="Pfam" id="PF24877">
    <property type="entry name" value="ILV_EDD_C"/>
    <property type="match status" value="1"/>
</dbReference>
<evidence type="ECO:0000256" key="1">
    <source>
        <dbReference type="ARBA" id="ARBA00006486"/>
    </source>
</evidence>
<evidence type="ECO:0000256" key="4">
    <source>
        <dbReference type="ARBA" id="ARBA00023014"/>
    </source>
</evidence>
<keyword evidence="5" id="KW-0456">Lyase</keyword>
<dbReference type="Gene3D" id="3.50.30.80">
    <property type="entry name" value="IlvD/EDD C-terminal domain-like"/>
    <property type="match status" value="1"/>
</dbReference>
<comment type="caution">
    <text evidence="8">The sequence shown here is derived from an EMBL/GenBank/DDBJ whole genome shotgun (WGS) entry which is preliminary data.</text>
</comment>
<evidence type="ECO:0000256" key="5">
    <source>
        <dbReference type="ARBA" id="ARBA00023239"/>
    </source>
</evidence>
<dbReference type="NCBIfam" id="NF009560">
    <property type="entry name" value="PRK13017.1"/>
    <property type="match status" value="1"/>
</dbReference>
<dbReference type="RefSeq" id="WP_166106033.1">
    <property type="nucleotide sequence ID" value="NZ_JAADJT010000008.1"/>
</dbReference>
<reference evidence="8 9" key="1">
    <citation type="submission" date="2020-01" db="EMBL/GenBank/DDBJ databases">
        <authorList>
            <person name="Lee S.D."/>
        </authorList>
    </citation>
    <scope>NUCLEOTIDE SEQUENCE [LARGE SCALE GENOMIC DNA]</scope>
    <source>
        <strain evidence="8 9">SAP-35</strain>
    </source>
</reference>
<gene>
    <name evidence="8" type="ORF">GW587_18835</name>
</gene>
<dbReference type="PANTHER" id="PTHR43183:SF1">
    <property type="entry name" value="HYPOTHETICAL DIHYDROXY-ACID DEHYDRATASE (EUROFUNG)-RELATED"/>
    <property type="match status" value="1"/>
</dbReference>
<name>A0ABX0FP94_9BURK</name>
<dbReference type="PANTHER" id="PTHR43183">
    <property type="entry name" value="HYPOTHETICAL DIHYDROXYACID DEHYDRATASE (EUROFUNG)-RELATED"/>
    <property type="match status" value="1"/>
</dbReference>
<protein>
    <submittedName>
        <fullName evidence="8">Dihydroxy-acid dehydratase family protein</fullName>
    </submittedName>
</protein>